<evidence type="ECO:0000256" key="3">
    <source>
        <dbReference type="ARBA" id="ARBA00022777"/>
    </source>
</evidence>
<dbReference type="PROSITE" id="PS00108">
    <property type="entry name" value="PROTEIN_KINASE_ST"/>
    <property type="match status" value="1"/>
</dbReference>
<keyword evidence="1" id="KW-0808">Transferase</keyword>
<feature type="region of interest" description="Disordered" evidence="5">
    <location>
        <begin position="741"/>
        <end position="784"/>
    </location>
</feature>
<evidence type="ECO:0000259" key="7">
    <source>
        <dbReference type="PROSITE" id="PS50011"/>
    </source>
</evidence>
<evidence type="ECO:0000313" key="9">
    <source>
        <dbReference type="Proteomes" id="UP001501009"/>
    </source>
</evidence>
<sequence length="784" mass="86702">MSPGEYPLPEPLADAFPAGAELIGQGGEADVFRARDADGVLRAVKLYRRGLRADRTVWERLERLRHHAIVQVAGQGSAADGRDYEVLEYLGGGALAERLHSGPLAAAQLVSLVRQLTGGVNCLHAAGIIHRDLKPANLLYRDPGSDSAVVIADFGISRDRERAHRTTSMTLAYAPPEFVLEGESSEAYDWWALGMIVREAATGTPPFAGLSEHGIRQALDRGAVPLEQVPGDRLPALCAGLLQTDPARRWRGREVLEWLDGRDTQTPPSRSARSAPTRREAEPVRPPGPSGRTGMRGLAYAGRLHTTRAGLAAALRERPGAADYFFGRMGTPQTPSEAWRELSTWLRELDDLTAVEREGRRDLFDRWLTGDLTPEVKLLRLLVWLDPEGPVVFREREVTLDGLADLCVAAYRTGGPEAGFVAALDRTVLETLRGFTRLRRLGGVELAWERAVKQWNKAVSQAVYPTERQGLDLAPPRPLLLLAVLPGRRAEERLRELGRNGMPSAREPDSWYGRLHRSCREASPRLGEVVQAHLGARAERDHQERLEAERRLAARERERRVQEEARAAVHREYADLVAAWEESEQLRLAPAEKTAASRRVMSRVLAWLALAMVGGWVAWGIYYGDGRIATWLSWETGIIGLFMLMVGSTSGDLGSAYRPFLLAVKLGCERPSLAKVVLGALWRTAYIGGYIWLAGAIWHDTLGSMKAAEYFSAVIGWVFALGLGVIVMWLSVMTLGAHEADSSDPAYERRKQEYEAQKASLEESHPELRPAPQAAPRARTVKRR</sequence>
<evidence type="ECO:0000256" key="6">
    <source>
        <dbReference type="SAM" id="Phobius"/>
    </source>
</evidence>
<name>A0ABP7IB82_9ACTN</name>
<feature type="compositionally biased region" description="Basic and acidic residues" evidence="5">
    <location>
        <begin position="741"/>
        <end position="768"/>
    </location>
</feature>
<dbReference type="InterPro" id="IPR045269">
    <property type="entry name" value="Atg1-like"/>
</dbReference>
<accession>A0ABP7IB82</accession>
<keyword evidence="3" id="KW-0418">Kinase</keyword>
<dbReference type="Pfam" id="PF00069">
    <property type="entry name" value="Pkinase"/>
    <property type="match status" value="1"/>
</dbReference>
<evidence type="ECO:0000256" key="1">
    <source>
        <dbReference type="ARBA" id="ARBA00022679"/>
    </source>
</evidence>
<dbReference type="PROSITE" id="PS50011">
    <property type="entry name" value="PROTEIN_KINASE_DOM"/>
    <property type="match status" value="1"/>
</dbReference>
<evidence type="ECO:0000256" key="4">
    <source>
        <dbReference type="ARBA" id="ARBA00022840"/>
    </source>
</evidence>
<dbReference type="CDD" id="cd14014">
    <property type="entry name" value="STKc_PknB_like"/>
    <property type="match status" value="1"/>
</dbReference>
<keyword evidence="2" id="KW-0547">Nucleotide-binding</keyword>
<organism evidence="8 9">
    <name type="scientific">Streptomyces coacervatus</name>
    <dbReference type="NCBI Taxonomy" id="647381"/>
    <lineage>
        <taxon>Bacteria</taxon>
        <taxon>Bacillati</taxon>
        <taxon>Actinomycetota</taxon>
        <taxon>Actinomycetes</taxon>
        <taxon>Kitasatosporales</taxon>
        <taxon>Streptomycetaceae</taxon>
        <taxon>Streptomyces</taxon>
    </lineage>
</organism>
<dbReference type="InterPro" id="IPR008271">
    <property type="entry name" value="Ser/Thr_kinase_AS"/>
</dbReference>
<dbReference type="RefSeq" id="WP_275775540.1">
    <property type="nucleotide sequence ID" value="NZ_BAABDE010000022.1"/>
</dbReference>
<dbReference type="SMART" id="SM00220">
    <property type="entry name" value="S_TKc"/>
    <property type="match status" value="1"/>
</dbReference>
<dbReference type="InterPro" id="IPR011009">
    <property type="entry name" value="Kinase-like_dom_sf"/>
</dbReference>
<reference evidence="9" key="1">
    <citation type="journal article" date="2019" name="Int. J. Syst. Evol. Microbiol.">
        <title>The Global Catalogue of Microorganisms (GCM) 10K type strain sequencing project: providing services to taxonomists for standard genome sequencing and annotation.</title>
        <authorList>
            <consortium name="The Broad Institute Genomics Platform"/>
            <consortium name="The Broad Institute Genome Sequencing Center for Infectious Disease"/>
            <person name="Wu L."/>
            <person name="Ma J."/>
        </authorList>
    </citation>
    <scope>NUCLEOTIDE SEQUENCE [LARGE SCALE GENOMIC DNA]</scope>
    <source>
        <strain evidence="9">JCM 17138</strain>
    </source>
</reference>
<feature type="transmembrane region" description="Helical" evidence="6">
    <location>
        <begin position="680"/>
        <end position="698"/>
    </location>
</feature>
<dbReference type="Proteomes" id="UP001501009">
    <property type="component" value="Unassembled WGS sequence"/>
</dbReference>
<keyword evidence="4" id="KW-0067">ATP-binding</keyword>
<feature type="transmembrane region" description="Helical" evidence="6">
    <location>
        <begin position="604"/>
        <end position="622"/>
    </location>
</feature>
<feature type="transmembrane region" description="Helical" evidence="6">
    <location>
        <begin position="710"/>
        <end position="732"/>
    </location>
</feature>
<dbReference type="InterPro" id="IPR000719">
    <property type="entry name" value="Prot_kinase_dom"/>
</dbReference>
<protein>
    <recommendedName>
        <fullName evidence="7">Protein kinase domain-containing protein</fullName>
    </recommendedName>
</protein>
<feature type="transmembrane region" description="Helical" evidence="6">
    <location>
        <begin position="628"/>
        <end position="648"/>
    </location>
</feature>
<keyword evidence="9" id="KW-1185">Reference proteome</keyword>
<evidence type="ECO:0000256" key="5">
    <source>
        <dbReference type="SAM" id="MobiDB-lite"/>
    </source>
</evidence>
<evidence type="ECO:0000313" key="8">
    <source>
        <dbReference type="EMBL" id="GAA3814116.1"/>
    </source>
</evidence>
<comment type="caution">
    <text evidence="8">The sequence shown here is derived from an EMBL/GenBank/DDBJ whole genome shotgun (WGS) entry which is preliminary data.</text>
</comment>
<gene>
    <name evidence="8" type="ORF">GCM10022403_054650</name>
</gene>
<keyword evidence="6" id="KW-0812">Transmembrane</keyword>
<keyword evidence="6" id="KW-1133">Transmembrane helix</keyword>
<dbReference type="SUPFAM" id="SSF56112">
    <property type="entry name" value="Protein kinase-like (PK-like)"/>
    <property type="match status" value="1"/>
</dbReference>
<proteinExistence type="predicted"/>
<feature type="domain" description="Protein kinase" evidence="7">
    <location>
        <begin position="17"/>
        <end position="259"/>
    </location>
</feature>
<feature type="region of interest" description="Disordered" evidence="5">
    <location>
        <begin position="259"/>
        <end position="296"/>
    </location>
</feature>
<evidence type="ECO:0000256" key="2">
    <source>
        <dbReference type="ARBA" id="ARBA00022741"/>
    </source>
</evidence>
<dbReference type="EMBL" id="BAABDE010000022">
    <property type="protein sequence ID" value="GAA3814116.1"/>
    <property type="molecule type" value="Genomic_DNA"/>
</dbReference>
<dbReference type="Gene3D" id="1.10.510.10">
    <property type="entry name" value="Transferase(Phosphotransferase) domain 1"/>
    <property type="match status" value="1"/>
</dbReference>
<keyword evidence="6" id="KW-0472">Membrane</keyword>
<feature type="compositionally biased region" description="Low complexity" evidence="5">
    <location>
        <begin position="266"/>
        <end position="275"/>
    </location>
</feature>
<dbReference type="PANTHER" id="PTHR24348">
    <property type="entry name" value="SERINE/THREONINE-PROTEIN KINASE UNC-51-RELATED"/>
    <property type="match status" value="1"/>
</dbReference>
<dbReference type="PANTHER" id="PTHR24348:SF22">
    <property type="entry name" value="NON-SPECIFIC SERINE_THREONINE PROTEIN KINASE"/>
    <property type="match status" value="1"/>
</dbReference>